<feature type="transmembrane region" description="Helical" evidence="6">
    <location>
        <begin position="358"/>
        <end position="382"/>
    </location>
</feature>
<comment type="subcellular location">
    <subcellularLocation>
        <location evidence="1">Cell membrane</location>
        <topology evidence="1">Multi-pass membrane protein</topology>
    </subcellularLocation>
</comment>
<evidence type="ECO:0000259" key="7">
    <source>
        <dbReference type="Pfam" id="PF02687"/>
    </source>
</evidence>
<feature type="transmembrane region" description="Helical" evidence="6">
    <location>
        <begin position="21"/>
        <end position="42"/>
    </location>
</feature>
<keyword evidence="3 6" id="KW-0812">Transmembrane</keyword>
<feature type="transmembrane region" description="Helical" evidence="6">
    <location>
        <begin position="592"/>
        <end position="614"/>
    </location>
</feature>
<keyword evidence="4 6" id="KW-1133">Transmembrane helix</keyword>
<evidence type="ECO:0000256" key="1">
    <source>
        <dbReference type="ARBA" id="ARBA00004651"/>
    </source>
</evidence>
<dbReference type="RefSeq" id="WP_204963418.1">
    <property type="nucleotide sequence ID" value="NZ_BAAAUR010000001.1"/>
</dbReference>
<name>A0A9W6HMS2_9MICO</name>
<reference evidence="8" key="1">
    <citation type="journal article" date="2014" name="Int. J. Syst. Evol. Microbiol.">
        <title>Complete genome sequence of Corynebacterium casei LMG S-19264T (=DSM 44701T), isolated from a smear-ripened cheese.</title>
        <authorList>
            <consortium name="US DOE Joint Genome Institute (JGI-PGF)"/>
            <person name="Walter F."/>
            <person name="Albersmeier A."/>
            <person name="Kalinowski J."/>
            <person name="Ruckert C."/>
        </authorList>
    </citation>
    <scope>NUCLEOTIDE SEQUENCE</scope>
    <source>
        <strain evidence="8">VKM Ac-1940</strain>
    </source>
</reference>
<feature type="domain" description="ABC3 transporter permease C-terminal" evidence="7">
    <location>
        <begin position="197"/>
        <end position="301"/>
    </location>
</feature>
<evidence type="ECO:0000313" key="8">
    <source>
        <dbReference type="EMBL" id="GLJ96155.1"/>
    </source>
</evidence>
<dbReference type="InterPro" id="IPR003838">
    <property type="entry name" value="ABC3_permease_C"/>
</dbReference>
<dbReference type="PANTHER" id="PTHR30287">
    <property type="entry name" value="MEMBRANE COMPONENT OF PREDICTED ABC SUPERFAMILY METABOLITE UPTAKE TRANSPORTER"/>
    <property type="match status" value="1"/>
</dbReference>
<evidence type="ECO:0000256" key="6">
    <source>
        <dbReference type="SAM" id="Phobius"/>
    </source>
</evidence>
<feature type="transmembrane region" description="Helical" evidence="6">
    <location>
        <begin position="190"/>
        <end position="216"/>
    </location>
</feature>
<feature type="transmembrane region" description="Helical" evidence="6">
    <location>
        <begin position="412"/>
        <end position="432"/>
    </location>
</feature>
<evidence type="ECO:0000256" key="2">
    <source>
        <dbReference type="ARBA" id="ARBA00022475"/>
    </source>
</evidence>
<evidence type="ECO:0000256" key="3">
    <source>
        <dbReference type="ARBA" id="ARBA00022692"/>
    </source>
</evidence>
<dbReference type="EMBL" id="BSER01000009">
    <property type="protein sequence ID" value="GLJ96155.1"/>
    <property type="molecule type" value="Genomic_DNA"/>
</dbReference>
<proteinExistence type="predicted"/>
<evidence type="ECO:0000313" key="9">
    <source>
        <dbReference type="Proteomes" id="UP001142291"/>
    </source>
</evidence>
<feature type="transmembrane region" description="Helical" evidence="6">
    <location>
        <begin position="635"/>
        <end position="661"/>
    </location>
</feature>
<dbReference type="GO" id="GO:0005886">
    <property type="term" value="C:plasma membrane"/>
    <property type="evidence" value="ECO:0007669"/>
    <property type="project" value="UniProtKB-SubCell"/>
</dbReference>
<evidence type="ECO:0000256" key="5">
    <source>
        <dbReference type="ARBA" id="ARBA00023136"/>
    </source>
</evidence>
<feature type="transmembrane region" description="Helical" evidence="6">
    <location>
        <begin position="284"/>
        <end position="310"/>
    </location>
</feature>
<reference evidence="8" key="2">
    <citation type="submission" date="2023-01" db="EMBL/GenBank/DDBJ databases">
        <authorList>
            <person name="Sun Q."/>
            <person name="Evtushenko L."/>
        </authorList>
    </citation>
    <scope>NUCLEOTIDE SEQUENCE</scope>
    <source>
        <strain evidence="8">VKM Ac-1940</strain>
    </source>
</reference>
<accession>A0A9W6HMS2</accession>
<gene>
    <name evidence="8" type="ORF">GCM10017591_22180</name>
</gene>
<evidence type="ECO:0000256" key="4">
    <source>
        <dbReference type="ARBA" id="ARBA00022989"/>
    </source>
</evidence>
<feature type="transmembrane region" description="Helical" evidence="6">
    <location>
        <begin position="681"/>
        <end position="700"/>
    </location>
</feature>
<dbReference type="InterPro" id="IPR038766">
    <property type="entry name" value="Membrane_comp_ABC_pdt"/>
</dbReference>
<comment type="caution">
    <text evidence="8">The sequence shown here is derived from an EMBL/GenBank/DDBJ whole genome shotgun (WGS) entry which is preliminary data.</text>
</comment>
<keyword evidence="2" id="KW-1003">Cell membrane</keyword>
<feature type="transmembrane region" description="Helical" evidence="6">
    <location>
        <begin position="330"/>
        <end position="352"/>
    </location>
</feature>
<keyword evidence="5 6" id="KW-0472">Membrane</keyword>
<dbReference type="PANTHER" id="PTHR30287:SF1">
    <property type="entry name" value="INNER MEMBRANE PROTEIN"/>
    <property type="match status" value="1"/>
</dbReference>
<protein>
    <recommendedName>
        <fullName evidence="7">ABC3 transporter permease C-terminal domain-containing protein</fullName>
    </recommendedName>
</protein>
<feature type="domain" description="ABC3 transporter permease C-terminal" evidence="7">
    <location>
        <begin position="593"/>
        <end position="705"/>
    </location>
</feature>
<dbReference type="AlphaFoldDB" id="A0A9W6HMS2"/>
<organism evidence="8 9">
    <name type="scientific">Microbacterium dextranolyticum</name>
    <dbReference type="NCBI Taxonomy" id="36806"/>
    <lineage>
        <taxon>Bacteria</taxon>
        <taxon>Bacillati</taxon>
        <taxon>Actinomycetota</taxon>
        <taxon>Actinomycetes</taxon>
        <taxon>Micrococcales</taxon>
        <taxon>Microbacteriaceae</taxon>
        <taxon>Microbacterium</taxon>
    </lineage>
</organism>
<sequence length="715" mass="73773">MSVLALSRLLLAQNRGDRLRLAGIAAGVAIGVLLTLLLWAGYTALAERSERSTWTDPDRQTGAVTHYDAEAGLADGEAAVARDVDYYRGQPITVLRITANPETTVQVPGVETVPAPGESFVSPALRTLIDSTPDDLLGDRYGTIVGTIGDTALAGPDSLVAVVGAEPAELHNLANVVTQLRGTAYATDNYQIVAIIGAIAVLVPVLVLLAVVTALGSAKRAERLATLRLIGATPRKLAVLSGGETAITSALGAAVGILAAWLLAPLAARVQVAGAQFFPDDLRAGPVATLVIALGIVVLAIGVAVIRAALTDVGPLGASRERREYPPRGWGLLPLGVGLAALTSVIAQVAPASLAGPLVLGGFVLTVLGLLIAGPLLTLWAARLAAPVVQRAVGVIAVGRIREHPRQTFRSVSGIVIAVFLASTFAGAATTVSNPDVAEGPEYLPASTLFIPLSITGPMDDPALLAQIDRLRHVKGVQAVVALGWSESEPSGLFLSAADAAALGHPVPTDGARISPEFATVPFAPTPTAMPTDLIATQLLVRTSDADATERVRTALPSIGIRTSYASSTRAEWIVGSAALTWAGEYAVLANLGILVATLISALSLAVSTIAGILDRRRVLGLLRLTGMPVRTLRGILTAEAALPLAGVLLAAAGLGWYAAWVIVSGLTEGRRHLDWPGPDYYLVLALSVALAALAILATFRTARTSTSVTATRFE</sequence>
<feature type="transmembrane region" description="Helical" evidence="6">
    <location>
        <begin position="237"/>
        <end position="264"/>
    </location>
</feature>
<dbReference type="Pfam" id="PF02687">
    <property type="entry name" value="FtsX"/>
    <property type="match status" value="2"/>
</dbReference>
<dbReference type="Proteomes" id="UP001142291">
    <property type="component" value="Unassembled WGS sequence"/>
</dbReference>
<keyword evidence="9" id="KW-1185">Reference proteome</keyword>